<feature type="domain" description="Protein kinase" evidence="1">
    <location>
        <begin position="72"/>
        <end position="403"/>
    </location>
</feature>
<dbReference type="Gene3D" id="1.10.510.10">
    <property type="entry name" value="Transferase(Phosphotransferase) domain 1"/>
    <property type="match status" value="1"/>
</dbReference>
<dbReference type="InterPro" id="IPR000719">
    <property type="entry name" value="Prot_kinase_dom"/>
</dbReference>
<dbReference type="GO" id="GO:0004672">
    <property type="term" value="F:protein kinase activity"/>
    <property type="evidence" value="ECO:0007669"/>
    <property type="project" value="InterPro"/>
</dbReference>
<dbReference type="PROSITE" id="PS50011">
    <property type="entry name" value="PROTEIN_KINASE_DOM"/>
    <property type="match status" value="1"/>
</dbReference>
<evidence type="ECO:0000259" key="1">
    <source>
        <dbReference type="PROSITE" id="PS50011"/>
    </source>
</evidence>
<dbReference type="SUPFAM" id="SSF56112">
    <property type="entry name" value="Protein kinase-like (PK-like)"/>
    <property type="match status" value="1"/>
</dbReference>
<evidence type="ECO:0000313" key="2">
    <source>
        <dbReference type="EMBL" id="CAG8361228.1"/>
    </source>
</evidence>
<evidence type="ECO:0000313" key="3">
    <source>
        <dbReference type="Proteomes" id="UP001152592"/>
    </source>
</evidence>
<organism evidence="2 3">
    <name type="scientific">Penicillium salamii</name>
    <dbReference type="NCBI Taxonomy" id="1612424"/>
    <lineage>
        <taxon>Eukaryota</taxon>
        <taxon>Fungi</taxon>
        <taxon>Dikarya</taxon>
        <taxon>Ascomycota</taxon>
        <taxon>Pezizomycotina</taxon>
        <taxon>Eurotiomycetes</taxon>
        <taxon>Eurotiomycetidae</taxon>
        <taxon>Eurotiales</taxon>
        <taxon>Aspergillaceae</taxon>
        <taxon>Penicillium</taxon>
    </lineage>
</organism>
<gene>
    <name evidence="2" type="ORF">PSALAMII_LOCUS3680</name>
</gene>
<dbReference type="Pfam" id="PF00069">
    <property type="entry name" value="Pkinase"/>
    <property type="match status" value="1"/>
</dbReference>
<dbReference type="AlphaFoldDB" id="A0A9W4IUK2"/>
<comment type="caution">
    <text evidence="2">The sequence shown here is derived from an EMBL/GenBank/DDBJ whole genome shotgun (WGS) entry which is preliminary data.</text>
</comment>
<dbReference type="PANTHER" id="PTHR37542:SF1">
    <property type="entry name" value="PRION-INHIBITION AND PROPAGATION HELO DOMAIN-CONTAINING PROTEIN"/>
    <property type="match status" value="1"/>
</dbReference>
<dbReference type="EMBL" id="CAJVPD010000166">
    <property type="protein sequence ID" value="CAG8361228.1"/>
    <property type="molecule type" value="Genomic_DNA"/>
</dbReference>
<dbReference type="Proteomes" id="UP001152592">
    <property type="component" value="Unassembled WGS sequence"/>
</dbReference>
<reference evidence="2" key="1">
    <citation type="submission" date="2021-07" db="EMBL/GenBank/DDBJ databases">
        <authorList>
            <person name="Branca A.L. A."/>
        </authorList>
    </citation>
    <scope>NUCLEOTIDE SEQUENCE</scope>
</reference>
<accession>A0A9W4IUK2</accession>
<proteinExistence type="predicted"/>
<dbReference type="OrthoDB" id="29879at2759"/>
<dbReference type="PANTHER" id="PTHR37542">
    <property type="entry name" value="HELO DOMAIN-CONTAINING PROTEIN-RELATED"/>
    <property type="match status" value="1"/>
</dbReference>
<sequence>MLSSNFTSNCQQLSTSLQLSIFVVRPRQLFLPGQEQSTQRDTCKRSSMVLNNGNRFDPSWYLISRIAEPRVDIALENSAKGKASSMPRLSEIRHAIQASSTQPPDALRSVFIDPKLVETKTERIAETSTYLSRYPIGGRNVLLDSTTSTGAASYAAGKAHIRDLARILSHTDPMSFGLLKCEGVLERNTNGDSHFQLIFEIPNGLDTPKTMRDLLITVSVCSLSKRVQLATQLARSVMFVHTTGFVHKGIRPETILIFSQKDEDIGPSLLIGFEQVRRAEAQTSFLSDLEWERNLYRHPVRQGLWSEEMFTMQHDIYSLGVCLLELALRQTFVCLEGDITTPWAELDMNMVIDYKDARRREFAIKKKLVAIAKERLPHLVGDRYTSVVVACLCCLDKGDDNVFQMDDVGMKNKDGTTIGVRYIENVSLLCDCHSHFTYQSGRFFSNSRNCVFDTLRRLCTGPQGSL</sequence>
<protein>
    <recommendedName>
        <fullName evidence="1">Protein kinase domain-containing protein</fullName>
    </recommendedName>
</protein>
<name>A0A9W4IUK2_9EURO</name>
<dbReference type="GO" id="GO:0005524">
    <property type="term" value="F:ATP binding"/>
    <property type="evidence" value="ECO:0007669"/>
    <property type="project" value="InterPro"/>
</dbReference>
<dbReference type="InterPro" id="IPR011009">
    <property type="entry name" value="Kinase-like_dom_sf"/>
</dbReference>